<sequence>MNLHILKTEEEYEELLVWIDTQFDLNVSPDSKTGEDLQVALLLVKQYEDIHFPIPKPDPIAIVKQKMEEEGLKNKDLTEWIGSKSYVSSLLSGKKPLTLKIAKVLHQKLGIPAEVFLA</sequence>
<dbReference type="RefSeq" id="WP_149075625.1">
    <property type="nucleotide sequence ID" value="NZ_CP043329.1"/>
</dbReference>
<dbReference type="CDD" id="cd00093">
    <property type="entry name" value="HTH_XRE"/>
    <property type="match status" value="1"/>
</dbReference>
<evidence type="ECO:0000313" key="2">
    <source>
        <dbReference type="Proteomes" id="UP000323653"/>
    </source>
</evidence>
<proteinExistence type="predicted"/>
<dbReference type="InterPro" id="IPR039060">
    <property type="entry name" value="Antitox_HigA"/>
</dbReference>
<dbReference type="InterPro" id="IPR010982">
    <property type="entry name" value="Lambda_DNA-bd_dom_sf"/>
</dbReference>
<dbReference type="GO" id="GO:0006355">
    <property type="term" value="P:regulation of DNA-templated transcription"/>
    <property type="evidence" value="ECO:0007669"/>
    <property type="project" value="InterPro"/>
</dbReference>
<dbReference type="Gene3D" id="1.10.260.40">
    <property type="entry name" value="lambda repressor-like DNA-binding domains"/>
    <property type="match status" value="1"/>
</dbReference>
<dbReference type="AlphaFoldDB" id="A0A5C0VJR9"/>
<gene>
    <name evidence="1" type="ORF">FYC62_15695</name>
</gene>
<dbReference type="Proteomes" id="UP000323653">
    <property type="component" value="Chromosome"/>
</dbReference>
<protein>
    <submittedName>
        <fullName evidence="1">Transcriptional regulator</fullName>
    </submittedName>
</protein>
<dbReference type="GO" id="GO:0001046">
    <property type="term" value="F:core promoter sequence-specific DNA binding"/>
    <property type="evidence" value="ECO:0007669"/>
    <property type="project" value="TreeGrafter"/>
</dbReference>
<evidence type="ECO:0000313" key="1">
    <source>
        <dbReference type="EMBL" id="QEK52955.1"/>
    </source>
</evidence>
<dbReference type="InterPro" id="IPR001387">
    <property type="entry name" value="Cro/C1-type_HTH"/>
</dbReference>
<dbReference type="EMBL" id="CP043329">
    <property type="protein sequence ID" value="QEK52955.1"/>
    <property type="molecule type" value="Genomic_DNA"/>
</dbReference>
<accession>A0A5C0VJR9</accession>
<keyword evidence="2" id="KW-1185">Reference proteome</keyword>
<dbReference type="KEGG" id="pej:FYC62_15695"/>
<name>A0A5C0VJR9_9SPHI</name>
<dbReference type="PANTHER" id="PTHR40455">
    <property type="entry name" value="ANTITOXIN HIGA"/>
    <property type="match status" value="1"/>
</dbReference>
<dbReference type="SUPFAM" id="SSF47413">
    <property type="entry name" value="lambda repressor-like DNA-binding domains"/>
    <property type="match status" value="1"/>
</dbReference>
<reference evidence="1 2" key="1">
    <citation type="submission" date="2019-08" db="EMBL/GenBank/DDBJ databases">
        <title>Pedobacter sp. nov., isolated from Han river, South Korea.</title>
        <authorList>
            <person name="Lee D.-H."/>
            <person name="Kim Y.-S."/>
            <person name="Hwang E.-M."/>
            <person name="Le Tran T.C."/>
            <person name="Cha C.-J."/>
        </authorList>
    </citation>
    <scope>NUCLEOTIDE SEQUENCE [LARGE SCALE GENOMIC DNA]</scope>
    <source>
        <strain evidence="1 2">CJ43</strain>
    </source>
</reference>
<organism evidence="1 2">
    <name type="scientific">Pedobacter aquae</name>
    <dbReference type="NCBI Taxonomy" id="2605747"/>
    <lineage>
        <taxon>Bacteria</taxon>
        <taxon>Pseudomonadati</taxon>
        <taxon>Bacteroidota</taxon>
        <taxon>Sphingobacteriia</taxon>
        <taxon>Sphingobacteriales</taxon>
        <taxon>Sphingobacteriaceae</taxon>
        <taxon>Pedobacter</taxon>
    </lineage>
</organism>
<dbReference type="PANTHER" id="PTHR40455:SF1">
    <property type="entry name" value="ANTITOXIN HIGA"/>
    <property type="match status" value="1"/>
</dbReference>